<dbReference type="STRING" id="158441.A0A226DAJ9"/>
<evidence type="ECO:0000313" key="3">
    <source>
        <dbReference type="EMBL" id="OXA41757.1"/>
    </source>
</evidence>
<dbReference type="InterPro" id="IPR000008">
    <property type="entry name" value="C2_dom"/>
</dbReference>
<dbReference type="Gene3D" id="2.60.40.150">
    <property type="entry name" value="C2 domain"/>
    <property type="match status" value="1"/>
</dbReference>
<sequence length="210" mass="23960">MASKTMSTPEHAPLRDTPLRDDVTPVGDHDRKPKVQLCLEMREKEVPTKSKSKKRVEQTVLEVTVMWVKHIPQSLGRRPNPFVKLLLLPQDTIMTTELKLEKNDAQYIEIFNFPLKSQDLTGSVLEVKVCDNKATRNAKLFGSVSIPLENLKLGQPVISWYHLAASEIEKDKISSLPRTTKPKKKSIIPKKLKMTQDDEDEMKENANDTF</sequence>
<keyword evidence="4" id="KW-1185">Reference proteome</keyword>
<dbReference type="PROSITE" id="PS50004">
    <property type="entry name" value="C2"/>
    <property type="match status" value="1"/>
</dbReference>
<proteinExistence type="predicted"/>
<name>A0A226DAJ9_FOLCA</name>
<feature type="region of interest" description="Disordered" evidence="1">
    <location>
        <begin position="1"/>
        <end position="34"/>
    </location>
</feature>
<dbReference type="SMART" id="SM00239">
    <property type="entry name" value="C2"/>
    <property type="match status" value="1"/>
</dbReference>
<evidence type="ECO:0000256" key="1">
    <source>
        <dbReference type="SAM" id="MobiDB-lite"/>
    </source>
</evidence>
<gene>
    <name evidence="3" type="ORF">Fcan01_23444</name>
</gene>
<organism evidence="3 4">
    <name type="scientific">Folsomia candida</name>
    <name type="common">Springtail</name>
    <dbReference type="NCBI Taxonomy" id="158441"/>
    <lineage>
        <taxon>Eukaryota</taxon>
        <taxon>Metazoa</taxon>
        <taxon>Ecdysozoa</taxon>
        <taxon>Arthropoda</taxon>
        <taxon>Hexapoda</taxon>
        <taxon>Collembola</taxon>
        <taxon>Entomobryomorpha</taxon>
        <taxon>Isotomoidea</taxon>
        <taxon>Isotomidae</taxon>
        <taxon>Proisotominae</taxon>
        <taxon>Folsomia</taxon>
    </lineage>
</organism>
<protein>
    <submittedName>
        <fullName evidence="3">Synaptotagmin-2</fullName>
    </submittedName>
</protein>
<evidence type="ECO:0000259" key="2">
    <source>
        <dbReference type="PROSITE" id="PS50004"/>
    </source>
</evidence>
<feature type="region of interest" description="Disordered" evidence="1">
    <location>
        <begin position="175"/>
        <end position="210"/>
    </location>
</feature>
<dbReference type="OrthoDB" id="10490450at2759"/>
<dbReference type="OMA" id="GKPICKW"/>
<dbReference type="Pfam" id="PF00168">
    <property type="entry name" value="C2"/>
    <property type="match status" value="1"/>
</dbReference>
<feature type="compositionally biased region" description="Basic and acidic residues" evidence="1">
    <location>
        <begin position="12"/>
        <end position="33"/>
    </location>
</feature>
<comment type="caution">
    <text evidence="3">The sequence shown here is derived from an EMBL/GenBank/DDBJ whole genome shotgun (WGS) entry which is preliminary data.</text>
</comment>
<evidence type="ECO:0000313" key="4">
    <source>
        <dbReference type="Proteomes" id="UP000198287"/>
    </source>
</evidence>
<feature type="compositionally biased region" description="Basic residues" evidence="1">
    <location>
        <begin position="180"/>
        <end position="193"/>
    </location>
</feature>
<dbReference type="EMBL" id="LNIX01000028">
    <property type="protein sequence ID" value="OXA41757.1"/>
    <property type="molecule type" value="Genomic_DNA"/>
</dbReference>
<dbReference type="SUPFAM" id="SSF49562">
    <property type="entry name" value="C2 domain (Calcium/lipid-binding domain, CaLB)"/>
    <property type="match status" value="1"/>
</dbReference>
<dbReference type="InterPro" id="IPR035892">
    <property type="entry name" value="C2_domain_sf"/>
</dbReference>
<feature type="domain" description="C2" evidence="2">
    <location>
        <begin position="42"/>
        <end position="161"/>
    </location>
</feature>
<dbReference type="Proteomes" id="UP000198287">
    <property type="component" value="Unassembled WGS sequence"/>
</dbReference>
<dbReference type="AlphaFoldDB" id="A0A226DAJ9"/>
<reference evidence="3 4" key="1">
    <citation type="submission" date="2015-12" db="EMBL/GenBank/DDBJ databases">
        <title>The genome of Folsomia candida.</title>
        <authorList>
            <person name="Faddeeva A."/>
            <person name="Derks M.F."/>
            <person name="Anvar Y."/>
            <person name="Smit S."/>
            <person name="Van Straalen N."/>
            <person name="Roelofs D."/>
        </authorList>
    </citation>
    <scope>NUCLEOTIDE SEQUENCE [LARGE SCALE GENOMIC DNA]</scope>
    <source>
        <strain evidence="3 4">VU population</strain>
        <tissue evidence="3">Whole body</tissue>
    </source>
</reference>
<accession>A0A226DAJ9</accession>